<dbReference type="AlphaFoldDB" id="A0A143PST1"/>
<dbReference type="Pfam" id="PF02597">
    <property type="entry name" value="ThiS"/>
    <property type="match status" value="1"/>
</dbReference>
<dbReference type="InterPro" id="IPR012675">
    <property type="entry name" value="Beta-grasp_dom_sf"/>
</dbReference>
<accession>A0A143PST1</accession>
<dbReference type="PANTHER" id="PTHR34472">
    <property type="entry name" value="SULFUR CARRIER PROTEIN THIS"/>
    <property type="match status" value="1"/>
</dbReference>
<dbReference type="CDD" id="cd00565">
    <property type="entry name" value="Ubl_ThiS"/>
    <property type="match status" value="1"/>
</dbReference>
<gene>
    <name evidence="1" type="primary">thiS</name>
    <name evidence="1" type="ORF">LuPra_04953</name>
</gene>
<dbReference type="NCBIfam" id="TIGR01683">
    <property type="entry name" value="thiS"/>
    <property type="match status" value="1"/>
</dbReference>
<dbReference type="PANTHER" id="PTHR34472:SF1">
    <property type="entry name" value="SULFUR CARRIER PROTEIN THIS"/>
    <property type="match status" value="1"/>
</dbReference>
<proteinExistence type="predicted"/>
<evidence type="ECO:0000313" key="1">
    <source>
        <dbReference type="EMBL" id="AMY11695.1"/>
    </source>
</evidence>
<dbReference type="InterPro" id="IPR003749">
    <property type="entry name" value="ThiS/MoaD-like"/>
</dbReference>
<dbReference type="InterPro" id="IPR016155">
    <property type="entry name" value="Mopterin_synth/thiamin_S_b"/>
</dbReference>
<dbReference type="Proteomes" id="UP000076079">
    <property type="component" value="Chromosome"/>
</dbReference>
<reference evidence="2" key="2">
    <citation type="submission" date="2016-04" db="EMBL/GenBank/DDBJ databases">
        <title>First Complete Genome Sequence of a Subdivision 6 Acidobacterium.</title>
        <authorList>
            <person name="Huang S."/>
            <person name="Vieira S."/>
            <person name="Bunk B."/>
            <person name="Riedel T."/>
            <person name="Sproeer C."/>
            <person name="Overmann J."/>
        </authorList>
    </citation>
    <scope>NUCLEOTIDE SEQUENCE [LARGE SCALE GENOMIC DNA]</scope>
    <source>
        <strain evidence="2">DSM 100886 HEG_-6_39</strain>
    </source>
</reference>
<dbReference type="STRING" id="1855912.LuPra_04953"/>
<dbReference type="SUPFAM" id="SSF54285">
    <property type="entry name" value="MoaD/ThiS"/>
    <property type="match status" value="1"/>
</dbReference>
<dbReference type="EMBL" id="CP015136">
    <property type="protein sequence ID" value="AMY11695.1"/>
    <property type="molecule type" value="Genomic_DNA"/>
</dbReference>
<name>A0A143PST1_LUTPR</name>
<protein>
    <submittedName>
        <fullName evidence="1">Thiamine biosynthesis protein ThiS</fullName>
    </submittedName>
</protein>
<sequence length="66" mass="7149">MTIQLNGERYEVSESLTVEALLARLEIDGRRVAVELNELVVKKAAYADTVVRDGDAVEVVNFVGGG</sequence>
<keyword evidence="2" id="KW-1185">Reference proteome</keyword>
<dbReference type="OrthoDB" id="9798559at2"/>
<dbReference type="RefSeq" id="WP_110173218.1">
    <property type="nucleotide sequence ID" value="NZ_CP015136.1"/>
</dbReference>
<reference evidence="1 2" key="1">
    <citation type="journal article" date="2016" name="Genome Announc.">
        <title>First Complete Genome Sequence of a Subdivision 6 Acidobacterium Strain.</title>
        <authorList>
            <person name="Huang S."/>
            <person name="Vieira S."/>
            <person name="Bunk B."/>
            <person name="Riedel T."/>
            <person name="Sproer C."/>
            <person name="Overmann J."/>
        </authorList>
    </citation>
    <scope>NUCLEOTIDE SEQUENCE [LARGE SCALE GENOMIC DNA]</scope>
    <source>
        <strain evidence="2">DSM 100886 HEG_-6_39</strain>
    </source>
</reference>
<organism evidence="1 2">
    <name type="scientific">Luteitalea pratensis</name>
    <dbReference type="NCBI Taxonomy" id="1855912"/>
    <lineage>
        <taxon>Bacteria</taxon>
        <taxon>Pseudomonadati</taxon>
        <taxon>Acidobacteriota</taxon>
        <taxon>Vicinamibacteria</taxon>
        <taxon>Vicinamibacterales</taxon>
        <taxon>Vicinamibacteraceae</taxon>
        <taxon>Luteitalea</taxon>
    </lineage>
</organism>
<evidence type="ECO:0000313" key="2">
    <source>
        <dbReference type="Proteomes" id="UP000076079"/>
    </source>
</evidence>
<dbReference type="InterPro" id="IPR010035">
    <property type="entry name" value="Thi_S"/>
</dbReference>
<dbReference type="KEGG" id="abac:LuPra_04953"/>
<dbReference type="Gene3D" id="3.10.20.30">
    <property type="match status" value="1"/>
</dbReference>